<dbReference type="EMBL" id="BMAW01026231">
    <property type="protein sequence ID" value="GFT96205.1"/>
    <property type="molecule type" value="Genomic_DNA"/>
</dbReference>
<keyword evidence="3" id="KW-1185">Reference proteome</keyword>
<gene>
    <name evidence="2" type="ORF">NPIL_276241</name>
</gene>
<dbReference type="Proteomes" id="UP000887013">
    <property type="component" value="Unassembled WGS sequence"/>
</dbReference>
<name>A0A8X6PY83_NEPPI</name>
<accession>A0A8X6PY83</accession>
<comment type="caution">
    <text evidence="2">The sequence shown here is derived from an EMBL/GenBank/DDBJ whole genome shotgun (WGS) entry which is preliminary data.</text>
</comment>
<sequence length="119" mass="13428">MEPINPATYNNGFLWFEECLKFLIWCPLQATRNETILPIGAERARTMKRRGQMNFSLDSGAMAGSTNTSNESNSRGRGRGKRRIIPEINDSSRYALPKVSNTRSRSYTPHTKAGNGKYL</sequence>
<feature type="compositionally biased region" description="Low complexity" evidence="1">
    <location>
        <begin position="64"/>
        <end position="75"/>
    </location>
</feature>
<evidence type="ECO:0000313" key="2">
    <source>
        <dbReference type="EMBL" id="GFT96205.1"/>
    </source>
</evidence>
<feature type="region of interest" description="Disordered" evidence="1">
    <location>
        <begin position="56"/>
        <end position="119"/>
    </location>
</feature>
<evidence type="ECO:0000313" key="3">
    <source>
        <dbReference type="Proteomes" id="UP000887013"/>
    </source>
</evidence>
<proteinExistence type="predicted"/>
<feature type="compositionally biased region" description="Polar residues" evidence="1">
    <location>
        <begin position="99"/>
        <end position="109"/>
    </location>
</feature>
<reference evidence="2" key="1">
    <citation type="submission" date="2020-08" db="EMBL/GenBank/DDBJ databases">
        <title>Multicomponent nature underlies the extraordinary mechanical properties of spider dragline silk.</title>
        <authorList>
            <person name="Kono N."/>
            <person name="Nakamura H."/>
            <person name="Mori M."/>
            <person name="Yoshida Y."/>
            <person name="Ohtoshi R."/>
            <person name="Malay A.D."/>
            <person name="Moran D.A.P."/>
            <person name="Tomita M."/>
            <person name="Numata K."/>
            <person name="Arakawa K."/>
        </authorList>
    </citation>
    <scope>NUCLEOTIDE SEQUENCE</scope>
</reference>
<evidence type="ECO:0000256" key="1">
    <source>
        <dbReference type="SAM" id="MobiDB-lite"/>
    </source>
</evidence>
<dbReference type="AlphaFoldDB" id="A0A8X6PY83"/>
<protein>
    <submittedName>
        <fullName evidence="2">Uncharacterized protein</fullName>
    </submittedName>
</protein>
<organism evidence="2 3">
    <name type="scientific">Nephila pilipes</name>
    <name type="common">Giant wood spider</name>
    <name type="synonym">Nephila maculata</name>
    <dbReference type="NCBI Taxonomy" id="299642"/>
    <lineage>
        <taxon>Eukaryota</taxon>
        <taxon>Metazoa</taxon>
        <taxon>Ecdysozoa</taxon>
        <taxon>Arthropoda</taxon>
        <taxon>Chelicerata</taxon>
        <taxon>Arachnida</taxon>
        <taxon>Araneae</taxon>
        <taxon>Araneomorphae</taxon>
        <taxon>Entelegynae</taxon>
        <taxon>Araneoidea</taxon>
        <taxon>Nephilidae</taxon>
        <taxon>Nephila</taxon>
    </lineage>
</organism>